<reference evidence="1" key="1">
    <citation type="submission" date="2020-11" db="EMBL/GenBank/DDBJ databases">
        <authorList>
            <person name="Tran Van P."/>
        </authorList>
    </citation>
    <scope>NUCLEOTIDE SEQUENCE</scope>
</reference>
<proteinExistence type="predicted"/>
<evidence type="ECO:0000313" key="1">
    <source>
        <dbReference type="EMBL" id="CAD7395379.1"/>
    </source>
</evidence>
<protein>
    <submittedName>
        <fullName evidence="1">Uncharacterized protein</fullName>
    </submittedName>
</protein>
<sequence>MPPNNHLLPHLPPSPPYHLACPTPLSSITSINLLPRGWLTATGMLNPTITSREPQCSSLRFLLLVLDEEYVIGKSYWSSATAER</sequence>
<name>A0A7R9GUK9_TIMCR</name>
<accession>A0A7R9GUK9</accession>
<dbReference type="AlphaFoldDB" id="A0A7R9GUK9"/>
<organism evidence="1">
    <name type="scientific">Timema cristinae</name>
    <name type="common">Walking stick</name>
    <dbReference type="NCBI Taxonomy" id="61476"/>
    <lineage>
        <taxon>Eukaryota</taxon>
        <taxon>Metazoa</taxon>
        <taxon>Ecdysozoa</taxon>
        <taxon>Arthropoda</taxon>
        <taxon>Hexapoda</taxon>
        <taxon>Insecta</taxon>
        <taxon>Pterygota</taxon>
        <taxon>Neoptera</taxon>
        <taxon>Polyneoptera</taxon>
        <taxon>Phasmatodea</taxon>
        <taxon>Timematodea</taxon>
        <taxon>Timematoidea</taxon>
        <taxon>Timematidae</taxon>
        <taxon>Timema</taxon>
    </lineage>
</organism>
<gene>
    <name evidence="1" type="ORF">TCEB3V08_LOCUS3107</name>
</gene>
<dbReference type="EMBL" id="OC317196">
    <property type="protein sequence ID" value="CAD7395379.1"/>
    <property type="molecule type" value="Genomic_DNA"/>
</dbReference>